<keyword evidence="2" id="KW-0677">Repeat</keyword>
<dbReference type="AlphaFoldDB" id="A0A2P6PI73"/>
<dbReference type="OMA" id="WANISYF"/>
<dbReference type="SUPFAM" id="SSF52058">
    <property type="entry name" value="L domain-like"/>
    <property type="match status" value="1"/>
</dbReference>
<dbReference type="GO" id="GO:0043531">
    <property type="term" value="F:ADP binding"/>
    <property type="evidence" value="ECO:0007669"/>
    <property type="project" value="InterPro"/>
</dbReference>
<dbReference type="GO" id="GO:0006952">
    <property type="term" value="P:defense response"/>
    <property type="evidence" value="ECO:0007669"/>
    <property type="project" value="UniProtKB-KW"/>
</dbReference>
<reference evidence="6 7" key="1">
    <citation type="journal article" date="2018" name="Nat. Genet.">
        <title>The Rosa genome provides new insights in the design of modern roses.</title>
        <authorList>
            <person name="Bendahmane M."/>
        </authorList>
    </citation>
    <scope>NUCLEOTIDE SEQUENCE [LARGE SCALE GENOMIC DNA]</scope>
    <source>
        <strain evidence="7">cv. Old Blush</strain>
    </source>
</reference>
<dbReference type="InterPro" id="IPR000157">
    <property type="entry name" value="TIR_dom"/>
</dbReference>
<keyword evidence="1" id="KW-0433">Leucine-rich repeat</keyword>
<dbReference type="PROSITE" id="PS50104">
    <property type="entry name" value="TIR"/>
    <property type="match status" value="1"/>
</dbReference>
<sequence>MAKRKAQEALSPSSSSSSKSKHWMYDVFLSFRGKDTRNSFTGHLYAALKQAGVNAFIDDNELRRGEDIAAELVRAIQGSRIAVIVFSKRYGDSSWCLEELVKIMECRRTLRQMVFPIFFDVDPSSVRRQTGSFAEAFRKHEERLVLDMEKVLKWRAALTEAANLSGWDLSNTADGHEAKFITKIVAEITRHLNNTHLFEAVYPVGIDSRVKDMSKHLGAGLDDVRMVGIWGMGGIGKTTIAKAVYNKFCGSFEGSSFLANVREATKQPNGLVRLQEQLLCDILKTTKIKVGSVDRGINLIKERLRCRRVLIIIDDIDQLDQQYAMAGNSDWFGLGSRLVITTRDERLLNQIGVDSIYPAPEMNETEALELFSWHAFRNGRPDKEYSELSSSIVACYGGLPLALEVLGSFLFGRSMAQWKSALEKWKTIPHGQIQEKLRVSFDGLNDETEKNIFLDISCFFIGKDKNYVRQILDGCGFFAEIGISVLLERRLLTVCEKNKLMMHDLLRDMGREIVRAKFPGDPGKCSRLWHPKDVTDVLTEHSGTEEIQGLTLSLLGSDKTSFSTQAFANMKRLRLLQLKFVQLSGGYEHLSNKLRWLCWHGFPHKFLPNDFNLSNVVAIDLKHSKLVQVWMESRVQYP</sequence>
<keyword evidence="3" id="KW-0611">Plant defense</keyword>
<dbReference type="Gramene" id="PRQ21624">
    <property type="protein sequence ID" value="PRQ21624"/>
    <property type="gene ID" value="RchiOBHm_Chr7g0241301"/>
</dbReference>
<dbReference type="Gene3D" id="3.40.50.10140">
    <property type="entry name" value="Toll/interleukin-1 receptor homology (TIR) domain"/>
    <property type="match status" value="1"/>
</dbReference>
<dbReference type="InterPro" id="IPR002182">
    <property type="entry name" value="NB-ARC"/>
</dbReference>
<dbReference type="Pfam" id="PF23282">
    <property type="entry name" value="WHD_ROQ1"/>
    <property type="match status" value="1"/>
</dbReference>
<dbReference type="InterPro" id="IPR036390">
    <property type="entry name" value="WH_DNA-bd_sf"/>
</dbReference>
<dbReference type="InterPro" id="IPR042197">
    <property type="entry name" value="Apaf_helical"/>
</dbReference>
<dbReference type="Pfam" id="PF01582">
    <property type="entry name" value="TIR"/>
    <property type="match status" value="1"/>
</dbReference>
<dbReference type="InterPro" id="IPR027417">
    <property type="entry name" value="P-loop_NTPase"/>
</dbReference>
<dbReference type="InterPro" id="IPR058192">
    <property type="entry name" value="WHD_ROQ1-like"/>
</dbReference>
<dbReference type="GO" id="GO:0003677">
    <property type="term" value="F:DNA binding"/>
    <property type="evidence" value="ECO:0007669"/>
    <property type="project" value="UniProtKB-KW"/>
</dbReference>
<keyword evidence="6" id="KW-0238">DNA-binding</keyword>
<dbReference type="PANTHER" id="PTHR11017:SF575">
    <property type="entry name" value="ADP-RIBOSYL CYCLASE_CYCLIC ADP-RIBOSE HYDROLASE"/>
    <property type="match status" value="1"/>
</dbReference>
<gene>
    <name evidence="6" type="ORF">RchiOBHm_Chr7g0241301</name>
</gene>
<accession>A0A2P6PI73</accession>
<dbReference type="EMBL" id="PDCK01000045">
    <property type="protein sequence ID" value="PRQ21624.1"/>
    <property type="molecule type" value="Genomic_DNA"/>
</dbReference>
<dbReference type="InterPro" id="IPR044974">
    <property type="entry name" value="Disease_R_plants"/>
</dbReference>
<evidence type="ECO:0000256" key="4">
    <source>
        <dbReference type="ARBA" id="ARBA00023027"/>
    </source>
</evidence>
<evidence type="ECO:0000256" key="1">
    <source>
        <dbReference type="ARBA" id="ARBA00022614"/>
    </source>
</evidence>
<dbReference type="GO" id="GO:0007165">
    <property type="term" value="P:signal transduction"/>
    <property type="evidence" value="ECO:0007669"/>
    <property type="project" value="InterPro"/>
</dbReference>
<feature type="domain" description="TIR" evidence="5">
    <location>
        <begin position="23"/>
        <end position="192"/>
    </location>
</feature>
<dbReference type="SUPFAM" id="SSF52200">
    <property type="entry name" value="Toll/Interleukin receptor TIR domain"/>
    <property type="match status" value="1"/>
</dbReference>
<evidence type="ECO:0000313" key="7">
    <source>
        <dbReference type="Proteomes" id="UP000238479"/>
    </source>
</evidence>
<dbReference type="InterPro" id="IPR035897">
    <property type="entry name" value="Toll_tir_struct_dom_sf"/>
</dbReference>
<dbReference type="Gene3D" id="1.10.8.430">
    <property type="entry name" value="Helical domain of apoptotic protease-activating factors"/>
    <property type="match status" value="1"/>
</dbReference>
<dbReference type="PANTHER" id="PTHR11017">
    <property type="entry name" value="LEUCINE-RICH REPEAT-CONTAINING PROTEIN"/>
    <property type="match status" value="1"/>
</dbReference>
<evidence type="ECO:0000259" key="5">
    <source>
        <dbReference type="PROSITE" id="PS50104"/>
    </source>
</evidence>
<dbReference type="Pfam" id="PF00931">
    <property type="entry name" value="NB-ARC"/>
    <property type="match status" value="1"/>
</dbReference>
<comment type="caution">
    <text evidence="6">The sequence shown here is derived from an EMBL/GenBank/DDBJ whole genome shotgun (WGS) entry which is preliminary data.</text>
</comment>
<evidence type="ECO:0000256" key="3">
    <source>
        <dbReference type="ARBA" id="ARBA00022821"/>
    </source>
</evidence>
<keyword evidence="4" id="KW-0520">NAD</keyword>
<dbReference type="SUPFAM" id="SSF52540">
    <property type="entry name" value="P-loop containing nucleoside triphosphate hydrolases"/>
    <property type="match status" value="1"/>
</dbReference>
<proteinExistence type="predicted"/>
<keyword evidence="7" id="KW-1185">Reference proteome</keyword>
<dbReference type="Gene3D" id="3.40.50.300">
    <property type="entry name" value="P-loop containing nucleotide triphosphate hydrolases"/>
    <property type="match status" value="1"/>
</dbReference>
<name>A0A2P6PI73_ROSCH</name>
<dbReference type="PRINTS" id="PR00364">
    <property type="entry name" value="DISEASERSIST"/>
</dbReference>
<dbReference type="FunFam" id="3.40.50.10140:FF:000007">
    <property type="entry name" value="Disease resistance protein (TIR-NBS-LRR class)"/>
    <property type="match status" value="1"/>
</dbReference>
<dbReference type="SUPFAM" id="SSF46785">
    <property type="entry name" value="Winged helix' DNA-binding domain"/>
    <property type="match status" value="1"/>
</dbReference>
<evidence type="ECO:0000256" key="2">
    <source>
        <dbReference type="ARBA" id="ARBA00022737"/>
    </source>
</evidence>
<dbReference type="Proteomes" id="UP000238479">
    <property type="component" value="Chromosome 7"/>
</dbReference>
<evidence type="ECO:0000313" key="6">
    <source>
        <dbReference type="EMBL" id="PRQ21624.1"/>
    </source>
</evidence>
<protein>
    <submittedName>
        <fullName evidence="6">Putative TIR domain, winged helix-turn-helix DNA-binding domain-containing protein</fullName>
    </submittedName>
</protein>
<organism evidence="6 7">
    <name type="scientific">Rosa chinensis</name>
    <name type="common">China rose</name>
    <dbReference type="NCBI Taxonomy" id="74649"/>
    <lineage>
        <taxon>Eukaryota</taxon>
        <taxon>Viridiplantae</taxon>
        <taxon>Streptophyta</taxon>
        <taxon>Embryophyta</taxon>
        <taxon>Tracheophyta</taxon>
        <taxon>Spermatophyta</taxon>
        <taxon>Magnoliopsida</taxon>
        <taxon>eudicotyledons</taxon>
        <taxon>Gunneridae</taxon>
        <taxon>Pentapetalae</taxon>
        <taxon>rosids</taxon>
        <taxon>fabids</taxon>
        <taxon>Rosales</taxon>
        <taxon>Rosaceae</taxon>
        <taxon>Rosoideae</taxon>
        <taxon>Rosoideae incertae sedis</taxon>
        <taxon>Rosa</taxon>
    </lineage>
</organism>
<dbReference type="SMART" id="SM00255">
    <property type="entry name" value="TIR"/>
    <property type="match status" value="1"/>
</dbReference>